<dbReference type="PROSITE" id="PS51471">
    <property type="entry name" value="FE2OG_OXY"/>
    <property type="match status" value="1"/>
</dbReference>
<dbReference type="NCBIfam" id="NF003974">
    <property type="entry name" value="PRK05467.1-3"/>
    <property type="match status" value="1"/>
</dbReference>
<proteinExistence type="inferred from homology"/>
<evidence type="ECO:0000256" key="1">
    <source>
        <dbReference type="ARBA" id="ARBA00001961"/>
    </source>
</evidence>
<keyword evidence="2" id="KW-0479">Metal-binding</keyword>
<name>A0A3B1ACJ8_9ZZZZ</name>
<dbReference type="GO" id="GO:0006974">
    <property type="term" value="P:DNA damage response"/>
    <property type="evidence" value="ECO:0007669"/>
    <property type="project" value="TreeGrafter"/>
</dbReference>
<dbReference type="NCBIfam" id="NF003975">
    <property type="entry name" value="PRK05467.1-4"/>
    <property type="match status" value="1"/>
</dbReference>
<evidence type="ECO:0000259" key="6">
    <source>
        <dbReference type="PROSITE" id="PS51471"/>
    </source>
</evidence>
<sequence length="195" mass="21784">MLLKITDVLTAEKLVNIRAMLEKVAFIDGQHSAGQAARRVKNNLEMQQKGQQAEYLDHLLMGSLAEHPDFRSSALPYRVAQPVFARYTQGMHYGDHVDDPIMGSGPAKFRTDVSVTIFLNEPDEYEGGELVINTTFGPQQIKLPAGHAVMYPSTSVHHVAEVTNGERLAAIVWLQSMVRDPGQRELLYQLDQARN</sequence>
<dbReference type="InterPro" id="IPR044862">
    <property type="entry name" value="Pro_4_hyd_alph_FE2OG_OXY"/>
</dbReference>
<keyword evidence="5" id="KW-0408">Iron</keyword>
<dbReference type="GO" id="GO:0016706">
    <property type="term" value="F:2-oxoglutarate-dependent dioxygenase activity"/>
    <property type="evidence" value="ECO:0007669"/>
    <property type="project" value="InterPro"/>
</dbReference>
<dbReference type="GO" id="GO:0031418">
    <property type="term" value="F:L-ascorbic acid binding"/>
    <property type="evidence" value="ECO:0007669"/>
    <property type="project" value="InterPro"/>
</dbReference>
<evidence type="ECO:0000256" key="4">
    <source>
        <dbReference type="ARBA" id="ARBA00023002"/>
    </source>
</evidence>
<accession>A0A3B1ACJ8</accession>
<dbReference type="AlphaFoldDB" id="A0A3B1ACJ8"/>
<keyword evidence="3" id="KW-0223">Dioxygenase</keyword>
<feature type="non-terminal residue" evidence="7">
    <location>
        <position position="195"/>
    </location>
</feature>
<dbReference type="InterPro" id="IPR005123">
    <property type="entry name" value="Oxoglu/Fe-dep_dioxygenase_dom"/>
</dbReference>
<evidence type="ECO:0000256" key="3">
    <source>
        <dbReference type="ARBA" id="ARBA00022964"/>
    </source>
</evidence>
<dbReference type="InterPro" id="IPR023550">
    <property type="entry name" value="PKHD_hydroxylase"/>
</dbReference>
<evidence type="ECO:0000256" key="2">
    <source>
        <dbReference type="ARBA" id="ARBA00022723"/>
    </source>
</evidence>
<organism evidence="7">
    <name type="scientific">hydrothermal vent metagenome</name>
    <dbReference type="NCBI Taxonomy" id="652676"/>
    <lineage>
        <taxon>unclassified sequences</taxon>
        <taxon>metagenomes</taxon>
        <taxon>ecological metagenomes</taxon>
    </lineage>
</organism>
<evidence type="ECO:0000313" key="7">
    <source>
        <dbReference type="EMBL" id="VAX03559.1"/>
    </source>
</evidence>
<dbReference type="PANTHER" id="PTHR41536:SF1">
    <property type="entry name" value="PKHD-TYPE HYDROXYLASE YBIX"/>
    <property type="match status" value="1"/>
</dbReference>
<reference evidence="7" key="1">
    <citation type="submission" date="2018-06" db="EMBL/GenBank/DDBJ databases">
        <authorList>
            <person name="Zhirakovskaya E."/>
        </authorList>
    </citation>
    <scope>NUCLEOTIDE SEQUENCE</scope>
</reference>
<dbReference type="Gene3D" id="2.60.120.620">
    <property type="entry name" value="q2cbj1_9rhob like domain"/>
    <property type="match status" value="1"/>
</dbReference>
<dbReference type="Pfam" id="PF13640">
    <property type="entry name" value="2OG-FeII_Oxy_3"/>
    <property type="match status" value="1"/>
</dbReference>
<dbReference type="HAMAP" id="MF_00657">
    <property type="entry name" value="Hydroxyl_YbiX"/>
    <property type="match status" value="1"/>
</dbReference>
<dbReference type="InterPro" id="IPR006620">
    <property type="entry name" value="Pro_4_hyd_alph"/>
</dbReference>
<dbReference type="GO" id="GO:0005506">
    <property type="term" value="F:iron ion binding"/>
    <property type="evidence" value="ECO:0007669"/>
    <property type="project" value="InterPro"/>
</dbReference>
<evidence type="ECO:0000256" key="5">
    <source>
        <dbReference type="ARBA" id="ARBA00023004"/>
    </source>
</evidence>
<feature type="domain" description="Fe2OG dioxygenase" evidence="6">
    <location>
        <begin position="78"/>
        <end position="176"/>
    </location>
</feature>
<dbReference type="EMBL" id="UOFU01000333">
    <property type="protein sequence ID" value="VAX03559.1"/>
    <property type="molecule type" value="Genomic_DNA"/>
</dbReference>
<dbReference type="GO" id="GO:0006879">
    <property type="term" value="P:intracellular iron ion homeostasis"/>
    <property type="evidence" value="ECO:0007669"/>
    <property type="project" value="TreeGrafter"/>
</dbReference>
<dbReference type="SMART" id="SM00702">
    <property type="entry name" value="P4Hc"/>
    <property type="match status" value="1"/>
</dbReference>
<comment type="cofactor">
    <cofactor evidence="1">
        <name>L-ascorbate</name>
        <dbReference type="ChEBI" id="CHEBI:38290"/>
    </cofactor>
</comment>
<keyword evidence="4" id="KW-0560">Oxidoreductase</keyword>
<dbReference type="PANTHER" id="PTHR41536">
    <property type="entry name" value="PKHD-TYPE HYDROXYLASE YBIX"/>
    <property type="match status" value="1"/>
</dbReference>
<protein>
    <submittedName>
        <fullName evidence="7">PKHD-type hydroxylase YbiX</fullName>
    </submittedName>
</protein>
<gene>
    <name evidence="7" type="ORF">MNBD_GAMMA20-864</name>
</gene>